<evidence type="ECO:0000313" key="7">
    <source>
        <dbReference type="EMBL" id="ACK65208.1"/>
    </source>
</evidence>
<evidence type="ECO:0000256" key="1">
    <source>
        <dbReference type="ARBA" id="ARBA00010333"/>
    </source>
</evidence>
<dbReference type="SMART" id="SM00062">
    <property type="entry name" value="PBPb"/>
    <property type="match status" value="1"/>
</dbReference>
<dbReference type="Pfam" id="PF00497">
    <property type="entry name" value="SBP_bac_3"/>
    <property type="match status" value="1"/>
</dbReference>
<sequence>MRKILSSLLISGLIAALISPAWSAELEEILKRGQLIVAVKDNVRPLGFSDQNGELQGLEIDLARRLAEELLGDPQAVIFQPVSNQKRLQMVIDQEVDLAIARVSVTPSRNRLVDFSPYYYLDGTGLVTKQSYLGGVAGLAKGKIAVLRVSSTIAVIRAEFPQAELVGVNSYEEALRLLENETVDAFAGDNSILAGWVQDYPSYRQWPVRLSGEALGVVMPKGLQYASLRDRVNRAIVRWQKSGWLRERAAFWGLP</sequence>
<dbReference type="InterPro" id="IPR018313">
    <property type="entry name" value="SBP_3_CS"/>
</dbReference>
<dbReference type="InterPro" id="IPR051455">
    <property type="entry name" value="Bact_solute-bind_prot3"/>
</dbReference>
<evidence type="ECO:0000259" key="5">
    <source>
        <dbReference type="SMART" id="SM00062"/>
    </source>
</evidence>
<dbReference type="EMBL" id="CP001287">
    <property type="protein sequence ID" value="ACK65208.1"/>
    <property type="molecule type" value="Genomic_DNA"/>
</dbReference>
<organism evidence="7 8">
    <name type="scientific">Rippkaea orientalis (strain PCC 8801 / RF-1)</name>
    <name type="common">Cyanothece sp. (strain PCC 8801)</name>
    <dbReference type="NCBI Taxonomy" id="41431"/>
    <lineage>
        <taxon>Bacteria</taxon>
        <taxon>Bacillati</taxon>
        <taxon>Cyanobacteriota</taxon>
        <taxon>Cyanophyceae</taxon>
        <taxon>Oscillatoriophycideae</taxon>
        <taxon>Chroococcales</taxon>
        <taxon>Aphanothecaceae</taxon>
        <taxon>Rippkaea</taxon>
        <taxon>Rippkaea orientalis</taxon>
    </lineage>
</organism>
<proteinExistence type="inferred from homology"/>
<comment type="similarity">
    <text evidence="1 4">Belongs to the bacterial solute-binding protein 3 family.</text>
</comment>
<dbReference type="SMART" id="SM00079">
    <property type="entry name" value="PBPe"/>
    <property type="match status" value="1"/>
</dbReference>
<feature type="domain" description="Solute-binding protein family 3/N-terminal" evidence="5">
    <location>
        <begin position="34"/>
        <end position="248"/>
    </location>
</feature>
<dbReference type="PROSITE" id="PS01039">
    <property type="entry name" value="SBP_BACTERIAL_3"/>
    <property type="match status" value="1"/>
</dbReference>
<dbReference type="GO" id="GO:0015276">
    <property type="term" value="F:ligand-gated monoatomic ion channel activity"/>
    <property type="evidence" value="ECO:0007669"/>
    <property type="project" value="InterPro"/>
</dbReference>
<dbReference type="GO" id="GO:0006865">
    <property type="term" value="P:amino acid transport"/>
    <property type="evidence" value="ECO:0007669"/>
    <property type="project" value="TreeGrafter"/>
</dbReference>
<evidence type="ECO:0000256" key="2">
    <source>
        <dbReference type="ARBA" id="ARBA00022448"/>
    </source>
</evidence>
<dbReference type="Proteomes" id="UP000008204">
    <property type="component" value="Chromosome"/>
</dbReference>
<dbReference type="AlphaFoldDB" id="B7K272"/>
<dbReference type="Gene3D" id="3.40.190.10">
    <property type="entry name" value="Periplasmic binding protein-like II"/>
    <property type="match status" value="2"/>
</dbReference>
<dbReference type="STRING" id="41431.PCC8801_1138"/>
<dbReference type="InterPro" id="IPR001638">
    <property type="entry name" value="Solute-binding_3/MltF_N"/>
</dbReference>
<dbReference type="GO" id="GO:0016020">
    <property type="term" value="C:membrane"/>
    <property type="evidence" value="ECO:0007669"/>
    <property type="project" value="InterPro"/>
</dbReference>
<dbReference type="KEGG" id="cyp:PCC8801_1138"/>
<keyword evidence="2" id="KW-0813">Transport</keyword>
<keyword evidence="8" id="KW-1185">Reference proteome</keyword>
<reference evidence="8" key="1">
    <citation type="journal article" date="2011" name="MBio">
        <title>Novel metabolic attributes of the genus Cyanothece, comprising a group of unicellular nitrogen-fixing Cyanobacteria.</title>
        <authorList>
            <person name="Bandyopadhyay A."/>
            <person name="Elvitigala T."/>
            <person name="Welsh E."/>
            <person name="Stockel J."/>
            <person name="Liberton M."/>
            <person name="Min H."/>
            <person name="Sherman L.A."/>
            <person name="Pakrasi H.B."/>
        </authorList>
    </citation>
    <scope>NUCLEOTIDE SEQUENCE [LARGE SCALE GENOMIC DNA]</scope>
    <source>
        <strain evidence="8">PCC 8801</strain>
    </source>
</reference>
<protein>
    <submittedName>
        <fullName evidence="7">Extracellular solute-binding protein family 3</fullName>
    </submittedName>
</protein>
<gene>
    <name evidence="7" type="ordered locus">PCC8801_1138</name>
</gene>
<dbReference type="GO" id="GO:0030288">
    <property type="term" value="C:outer membrane-bounded periplasmic space"/>
    <property type="evidence" value="ECO:0007669"/>
    <property type="project" value="TreeGrafter"/>
</dbReference>
<evidence type="ECO:0000256" key="3">
    <source>
        <dbReference type="ARBA" id="ARBA00022729"/>
    </source>
</evidence>
<name>B7K272_RIPO1</name>
<dbReference type="PANTHER" id="PTHR30085:SF6">
    <property type="entry name" value="ABC TRANSPORTER GLUTAMINE-BINDING PROTEIN GLNH"/>
    <property type="match status" value="1"/>
</dbReference>
<dbReference type="eggNOG" id="COG0834">
    <property type="taxonomic scope" value="Bacteria"/>
</dbReference>
<dbReference type="PANTHER" id="PTHR30085">
    <property type="entry name" value="AMINO ACID ABC TRANSPORTER PERMEASE"/>
    <property type="match status" value="1"/>
</dbReference>
<dbReference type="InterPro" id="IPR001320">
    <property type="entry name" value="Iontro_rcpt_C"/>
</dbReference>
<dbReference type="HOGENOM" id="CLU_019602_18_4_3"/>
<dbReference type="RefSeq" id="WP_012594482.1">
    <property type="nucleotide sequence ID" value="NC_011726.1"/>
</dbReference>
<dbReference type="SUPFAM" id="SSF53850">
    <property type="entry name" value="Periplasmic binding protein-like II"/>
    <property type="match status" value="1"/>
</dbReference>
<keyword evidence="3" id="KW-0732">Signal</keyword>
<evidence type="ECO:0000259" key="6">
    <source>
        <dbReference type="SMART" id="SM00079"/>
    </source>
</evidence>
<feature type="domain" description="Ionotropic glutamate receptor C-terminal" evidence="6">
    <location>
        <begin position="34"/>
        <end position="247"/>
    </location>
</feature>
<dbReference type="GO" id="GO:0005576">
    <property type="term" value="C:extracellular region"/>
    <property type="evidence" value="ECO:0007669"/>
    <property type="project" value="TreeGrafter"/>
</dbReference>
<accession>B7K272</accession>
<dbReference type="OrthoDB" id="457005at2"/>
<evidence type="ECO:0000256" key="4">
    <source>
        <dbReference type="RuleBase" id="RU003744"/>
    </source>
</evidence>
<evidence type="ECO:0000313" key="8">
    <source>
        <dbReference type="Proteomes" id="UP000008204"/>
    </source>
</evidence>